<gene>
    <name evidence="9" type="primary">eccE</name>
    <name evidence="9" type="ORF">ACFQLX_09075</name>
</gene>
<comment type="caution">
    <text evidence="9">The sequence shown here is derived from an EMBL/GenBank/DDBJ whole genome shotgun (WGS) entry which is preliminary data.</text>
</comment>
<accession>A0ABW2GCJ6</accession>
<dbReference type="NCBIfam" id="TIGR03923">
    <property type="entry name" value="T7SS_EccE"/>
    <property type="match status" value="1"/>
</dbReference>
<sequence>MGTATTARGPTRGDEGGGPRGGPSAPVPLRTEPPALRLGPVRLGQLVLVELALAVFVGAVALDDAYLVPAGAVAVPLAVFALLRRHQRTVPDWWATGVAFRRRRAFVPPLPEPGADPALTPAAECVPGLRSYACLDRDRRTVGMLGDGTFLTALVRVEAGPGALRPFPMLSEQGMPHAKPSEQGIPHAGARALPLALLRGALDVDGIAVESVQVVQHVRPAPASHLPEQAVARRSYAALEESLSKAAGGASEGAAGGAHAPALRLTWVAVKFDPELCREAVQARGGGLAGAQKCLVRVADHVASRITGAGFRATVLDEDGVIAAVATSACANPLATARAEQPDAPLVKRTRENQRSWQCDDRWHTVFAVASWPAMGRGAAPLPRLVAALTSGPALATTFSLTVRRGPRRDSTRVHGHLRVTGRSESELNQALRSAEQLARAAKVSLVRLDREQLPGVVASLPLGGAL</sequence>
<feature type="compositionally biased region" description="Low complexity" evidence="7">
    <location>
        <begin position="1"/>
        <end position="10"/>
    </location>
</feature>
<keyword evidence="10" id="KW-1185">Reference proteome</keyword>
<evidence type="ECO:0000256" key="6">
    <source>
        <dbReference type="ARBA" id="ARBA00023136"/>
    </source>
</evidence>
<evidence type="ECO:0000313" key="9">
    <source>
        <dbReference type="EMBL" id="MFC7218317.1"/>
    </source>
</evidence>
<dbReference type="InterPro" id="IPR021368">
    <property type="entry name" value="T7SS_EccE"/>
</dbReference>
<evidence type="ECO:0000256" key="7">
    <source>
        <dbReference type="SAM" id="MobiDB-lite"/>
    </source>
</evidence>
<evidence type="ECO:0000256" key="4">
    <source>
        <dbReference type="ARBA" id="ARBA00022692"/>
    </source>
</evidence>
<evidence type="ECO:0000256" key="1">
    <source>
        <dbReference type="ARBA" id="ARBA00004236"/>
    </source>
</evidence>
<dbReference type="EMBL" id="JBHSZO010000010">
    <property type="protein sequence ID" value="MFC7218317.1"/>
    <property type="molecule type" value="Genomic_DNA"/>
</dbReference>
<evidence type="ECO:0000259" key="8">
    <source>
        <dbReference type="Pfam" id="PF11203"/>
    </source>
</evidence>
<keyword evidence="6" id="KW-0472">Membrane</keyword>
<dbReference type="RefSeq" id="WP_386413640.1">
    <property type="nucleotide sequence ID" value="NZ_JBHSZO010000010.1"/>
</dbReference>
<dbReference type="InterPro" id="IPR050051">
    <property type="entry name" value="EccE_dom"/>
</dbReference>
<feature type="region of interest" description="Disordered" evidence="7">
    <location>
        <begin position="1"/>
        <end position="33"/>
    </location>
</feature>
<reference evidence="10" key="1">
    <citation type="journal article" date="2019" name="Int. J. Syst. Evol. Microbiol.">
        <title>The Global Catalogue of Microorganisms (GCM) 10K type strain sequencing project: providing services to taxonomists for standard genome sequencing and annotation.</title>
        <authorList>
            <consortium name="The Broad Institute Genomics Platform"/>
            <consortium name="The Broad Institute Genome Sequencing Center for Infectious Disease"/>
            <person name="Wu L."/>
            <person name="Ma J."/>
        </authorList>
    </citation>
    <scope>NUCLEOTIDE SEQUENCE [LARGE SCALE GENOMIC DNA]</scope>
    <source>
        <strain evidence="10">CGMCC 1.13681</strain>
    </source>
</reference>
<keyword evidence="4" id="KW-0812">Transmembrane</keyword>
<evidence type="ECO:0000256" key="5">
    <source>
        <dbReference type="ARBA" id="ARBA00022989"/>
    </source>
</evidence>
<keyword evidence="3" id="KW-1003">Cell membrane</keyword>
<evidence type="ECO:0000256" key="3">
    <source>
        <dbReference type="ARBA" id="ARBA00022475"/>
    </source>
</evidence>
<keyword evidence="5" id="KW-1133">Transmembrane helix</keyword>
<feature type="domain" description="Type VII secretion system protein EccE" evidence="8">
    <location>
        <begin position="260"/>
        <end position="369"/>
    </location>
</feature>
<organism evidence="9 10">
    <name type="scientific">Streptomyces polyrhachis</name>
    <dbReference type="NCBI Taxonomy" id="1282885"/>
    <lineage>
        <taxon>Bacteria</taxon>
        <taxon>Bacillati</taxon>
        <taxon>Actinomycetota</taxon>
        <taxon>Actinomycetes</taxon>
        <taxon>Kitasatosporales</taxon>
        <taxon>Streptomycetaceae</taxon>
        <taxon>Streptomyces</taxon>
    </lineage>
</organism>
<proteinExistence type="inferred from homology"/>
<protein>
    <submittedName>
        <fullName evidence="9">Type VII secretion protein EccE</fullName>
    </submittedName>
</protein>
<comment type="similarity">
    <text evidence="2">Belongs to the EccE family.</text>
</comment>
<name>A0ABW2GCJ6_9ACTN</name>
<dbReference type="Pfam" id="PF11203">
    <property type="entry name" value="EccE"/>
    <property type="match status" value="1"/>
</dbReference>
<comment type="subcellular location">
    <subcellularLocation>
        <location evidence="1">Cell membrane</location>
    </subcellularLocation>
</comment>
<evidence type="ECO:0000313" key="10">
    <source>
        <dbReference type="Proteomes" id="UP001596413"/>
    </source>
</evidence>
<dbReference type="Proteomes" id="UP001596413">
    <property type="component" value="Unassembled WGS sequence"/>
</dbReference>
<evidence type="ECO:0000256" key="2">
    <source>
        <dbReference type="ARBA" id="ARBA00007759"/>
    </source>
</evidence>